<dbReference type="SMART" id="SM00524">
    <property type="entry name" value="DWB"/>
    <property type="match status" value="1"/>
</dbReference>
<feature type="compositionally biased region" description="Basic and acidic residues" evidence="1">
    <location>
        <begin position="239"/>
        <end position="256"/>
    </location>
</feature>
<dbReference type="PROSITE" id="PS51076">
    <property type="entry name" value="MH2"/>
    <property type="match status" value="1"/>
</dbReference>
<feature type="region of interest" description="Disordered" evidence="1">
    <location>
        <begin position="199"/>
        <end position="272"/>
    </location>
</feature>
<name>T1IIK7_STRMM</name>
<proteinExistence type="predicted"/>
<dbReference type="PANTHER" id="PTHR22742">
    <property type="entry name" value="EXPANSION, ISOFORM A-RELATED"/>
    <property type="match status" value="1"/>
</dbReference>
<evidence type="ECO:0000259" key="2">
    <source>
        <dbReference type="PROSITE" id="PS51076"/>
    </source>
</evidence>
<reference evidence="4" key="1">
    <citation type="submission" date="2011-05" db="EMBL/GenBank/DDBJ databases">
        <authorList>
            <person name="Richards S.R."/>
            <person name="Qu J."/>
            <person name="Jiang H."/>
            <person name="Jhangiani S.N."/>
            <person name="Agravi P."/>
            <person name="Goodspeed R."/>
            <person name="Gross S."/>
            <person name="Mandapat C."/>
            <person name="Jackson L."/>
            <person name="Mathew T."/>
            <person name="Pu L."/>
            <person name="Thornton R."/>
            <person name="Saada N."/>
            <person name="Wilczek-Boney K.B."/>
            <person name="Lee S."/>
            <person name="Kovar C."/>
            <person name="Wu Y."/>
            <person name="Scherer S.E."/>
            <person name="Worley K.C."/>
            <person name="Muzny D.M."/>
            <person name="Gibbs R."/>
        </authorList>
    </citation>
    <scope>NUCLEOTIDE SEQUENCE</scope>
    <source>
        <strain evidence="4">Brora</strain>
    </source>
</reference>
<dbReference type="PhylomeDB" id="T1IIK7"/>
<feature type="domain" description="MH2" evidence="2">
    <location>
        <begin position="55"/>
        <end position="288"/>
    </location>
</feature>
<dbReference type="InterPro" id="IPR001132">
    <property type="entry name" value="SMAD_dom_Dwarfin-type"/>
</dbReference>
<dbReference type="HOGENOM" id="CLU_044267_0_0_1"/>
<dbReference type="AlphaFoldDB" id="T1IIK7"/>
<feature type="region of interest" description="Disordered" evidence="1">
    <location>
        <begin position="310"/>
        <end position="333"/>
    </location>
</feature>
<dbReference type="FunFam" id="2.60.200.10:FF:000006">
    <property type="entry name" value="Expansion, isoform A"/>
    <property type="match status" value="1"/>
</dbReference>
<keyword evidence="4" id="KW-1185">Reference proteome</keyword>
<dbReference type="InterPro" id="IPR008984">
    <property type="entry name" value="SMAD_FHA_dom_sf"/>
</dbReference>
<dbReference type="GO" id="GO:0051239">
    <property type="term" value="P:regulation of multicellular organismal process"/>
    <property type="evidence" value="ECO:0007669"/>
    <property type="project" value="UniProtKB-ARBA"/>
</dbReference>
<dbReference type="EMBL" id="JH430185">
    <property type="status" value="NOT_ANNOTATED_CDS"/>
    <property type="molecule type" value="Genomic_DNA"/>
</dbReference>
<evidence type="ECO:0000256" key="1">
    <source>
        <dbReference type="SAM" id="MobiDB-lite"/>
    </source>
</evidence>
<dbReference type="Pfam" id="PF03166">
    <property type="entry name" value="MH2"/>
    <property type="match status" value="1"/>
</dbReference>
<evidence type="ECO:0000313" key="4">
    <source>
        <dbReference type="Proteomes" id="UP000014500"/>
    </source>
</evidence>
<dbReference type="PANTHER" id="PTHR22742:SF2">
    <property type="entry name" value="EXPANSION, ISOFORM A-RELATED"/>
    <property type="match status" value="1"/>
</dbReference>
<dbReference type="InterPro" id="IPR017855">
    <property type="entry name" value="SMAD-like_dom_sf"/>
</dbReference>
<dbReference type="eggNOG" id="ENOG502QVF6">
    <property type="taxonomic scope" value="Eukaryota"/>
</dbReference>
<dbReference type="EnsemblMetazoa" id="SMAR000707-RA">
    <property type="protein sequence ID" value="SMAR000707-PA"/>
    <property type="gene ID" value="SMAR000707"/>
</dbReference>
<organism evidence="3 4">
    <name type="scientific">Strigamia maritima</name>
    <name type="common">European centipede</name>
    <name type="synonym">Geophilus maritimus</name>
    <dbReference type="NCBI Taxonomy" id="126957"/>
    <lineage>
        <taxon>Eukaryota</taxon>
        <taxon>Metazoa</taxon>
        <taxon>Ecdysozoa</taxon>
        <taxon>Arthropoda</taxon>
        <taxon>Myriapoda</taxon>
        <taxon>Chilopoda</taxon>
        <taxon>Pleurostigmophora</taxon>
        <taxon>Geophilomorpha</taxon>
        <taxon>Linotaeniidae</taxon>
        <taxon>Strigamia</taxon>
    </lineage>
</organism>
<reference evidence="3" key="2">
    <citation type="submission" date="2015-02" db="UniProtKB">
        <authorList>
            <consortium name="EnsemblMetazoa"/>
        </authorList>
    </citation>
    <scope>IDENTIFICATION</scope>
</reference>
<dbReference type="GO" id="GO:0009791">
    <property type="term" value="P:post-embryonic development"/>
    <property type="evidence" value="ECO:0007669"/>
    <property type="project" value="UniProtKB-ARBA"/>
</dbReference>
<dbReference type="GO" id="GO:0050793">
    <property type="term" value="P:regulation of developmental process"/>
    <property type="evidence" value="ECO:0007669"/>
    <property type="project" value="UniProtKB-ARBA"/>
</dbReference>
<feature type="compositionally biased region" description="Basic and acidic residues" evidence="1">
    <location>
        <begin position="316"/>
        <end position="328"/>
    </location>
</feature>
<dbReference type="Proteomes" id="UP000014500">
    <property type="component" value="Unassembled WGS sequence"/>
</dbReference>
<dbReference type="Gene3D" id="2.60.200.10">
    <property type="match status" value="1"/>
</dbReference>
<dbReference type="GO" id="GO:0006355">
    <property type="term" value="P:regulation of DNA-templated transcription"/>
    <property type="evidence" value="ECO:0007669"/>
    <property type="project" value="InterPro"/>
</dbReference>
<dbReference type="SUPFAM" id="SSF49879">
    <property type="entry name" value="SMAD/FHA domain"/>
    <property type="match status" value="1"/>
</dbReference>
<accession>T1IIK7</accession>
<protein>
    <recommendedName>
        <fullName evidence="2">MH2 domain-containing protein</fullName>
    </recommendedName>
</protein>
<feature type="compositionally biased region" description="Polar residues" evidence="1">
    <location>
        <begin position="260"/>
        <end position="269"/>
    </location>
</feature>
<evidence type="ECO:0000313" key="3">
    <source>
        <dbReference type="EnsemblMetazoa" id="SMAR000707-PA"/>
    </source>
</evidence>
<feature type="compositionally biased region" description="Basic and acidic residues" evidence="1">
    <location>
        <begin position="214"/>
        <end position="228"/>
    </location>
</feature>
<sequence length="363" mass="41701">MISRRRILSRSRDDLNQETLLLEDEDDVWYQKETLYKDHIQEVLAKWTQIDDEIWAKIICLERNRRVAKAYARTPVLTINGSDDGFDGHRIGLNGFDNPMRDAKTEEIKRHIGQGIKIKMDTAGNILIKRTSKNNVFIRDAMNAEENSLSSDALKLHNGALEINKPVKVFDMKKFQHNVSYDSKKLSIDYKLRSRLPIPDEDPYSLPSNANSTSKERKGVDRPPKLPPRDASMSAYHIPKPDYDSGDDVENKDGFRLPHLQSSRRQATSDFHDDPYYGGFRAHIPNFAKTQISVNSNKKTARSDVHIASGNKHSWKQRDRSKSYDHAFDSSTTEDPYASIYSRLSGIPRNFQSRLNVSERDGY</sequence>